<keyword evidence="1" id="KW-0732">Signal</keyword>
<dbReference type="Proteomes" id="UP001273166">
    <property type="component" value="Unassembled WGS sequence"/>
</dbReference>
<sequence length="117" mass="12622">MTGHRGLLSATWLTCLQAARAVGTRVSAIMPGRSRSDSGKRAQVPRRLDQSHGCEGFRLDIWPTGSDRLGIEEPLIAAQGRAGSTATVLCDPTMFASCALQRANDVPINRRFEIASQ</sequence>
<evidence type="ECO:0000313" key="3">
    <source>
        <dbReference type="Proteomes" id="UP001273166"/>
    </source>
</evidence>
<organism evidence="2 3">
    <name type="scientific">Chaetomium strumarium</name>
    <dbReference type="NCBI Taxonomy" id="1170767"/>
    <lineage>
        <taxon>Eukaryota</taxon>
        <taxon>Fungi</taxon>
        <taxon>Dikarya</taxon>
        <taxon>Ascomycota</taxon>
        <taxon>Pezizomycotina</taxon>
        <taxon>Sordariomycetes</taxon>
        <taxon>Sordariomycetidae</taxon>
        <taxon>Sordariales</taxon>
        <taxon>Chaetomiaceae</taxon>
        <taxon>Chaetomium</taxon>
    </lineage>
</organism>
<name>A0AAJ0GS76_9PEZI</name>
<feature type="chain" id="PRO_5042467484" evidence="1">
    <location>
        <begin position="22"/>
        <end position="117"/>
    </location>
</feature>
<keyword evidence="3" id="KW-1185">Reference proteome</keyword>
<evidence type="ECO:0000313" key="2">
    <source>
        <dbReference type="EMBL" id="KAK3305151.1"/>
    </source>
</evidence>
<dbReference type="GeneID" id="87881259"/>
<gene>
    <name evidence="2" type="ORF">B0T15DRAFT_189798</name>
</gene>
<comment type="caution">
    <text evidence="2">The sequence shown here is derived from an EMBL/GenBank/DDBJ whole genome shotgun (WGS) entry which is preliminary data.</text>
</comment>
<evidence type="ECO:0000256" key="1">
    <source>
        <dbReference type="SAM" id="SignalP"/>
    </source>
</evidence>
<reference evidence="2" key="2">
    <citation type="submission" date="2023-06" db="EMBL/GenBank/DDBJ databases">
        <authorList>
            <consortium name="Lawrence Berkeley National Laboratory"/>
            <person name="Mondo S.J."/>
            <person name="Hensen N."/>
            <person name="Bonometti L."/>
            <person name="Westerberg I."/>
            <person name="Brannstrom I.O."/>
            <person name="Guillou S."/>
            <person name="Cros-Aarteil S."/>
            <person name="Calhoun S."/>
            <person name="Haridas S."/>
            <person name="Kuo A."/>
            <person name="Pangilinan J."/>
            <person name="Riley R."/>
            <person name="Labutti K."/>
            <person name="Andreopoulos B."/>
            <person name="Lipzen A."/>
            <person name="Chen C."/>
            <person name="Yanf M."/>
            <person name="Daum C."/>
            <person name="Ng V."/>
            <person name="Clum A."/>
            <person name="Steindorff A."/>
            <person name="Ohm R."/>
            <person name="Martin F."/>
            <person name="Silar P."/>
            <person name="Natvig D."/>
            <person name="Lalanne C."/>
            <person name="Gautier V."/>
            <person name="Ament-Velasquez S.L."/>
            <person name="Kruys A."/>
            <person name="Hutchinson M.I."/>
            <person name="Powell A.J."/>
            <person name="Barry K."/>
            <person name="Miller A.N."/>
            <person name="Grigoriev I.V."/>
            <person name="Debuchy R."/>
            <person name="Gladieux P."/>
            <person name="Thoren M.H."/>
            <person name="Johannesson H."/>
        </authorList>
    </citation>
    <scope>NUCLEOTIDE SEQUENCE</scope>
    <source>
        <strain evidence="2">CBS 333.67</strain>
    </source>
</reference>
<accession>A0AAJ0GS76</accession>
<proteinExistence type="predicted"/>
<dbReference type="RefSeq" id="XP_062720931.1">
    <property type="nucleotide sequence ID" value="XM_062862430.1"/>
</dbReference>
<dbReference type="AlphaFoldDB" id="A0AAJ0GS76"/>
<reference evidence="2" key="1">
    <citation type="journal article" date="2023" name="Mol. Phylogenet. Evol.">
        <title>Genome-scale phylogeny and comparative genomics of the fungal order Sordariales.</title>
        <authorList>
            <person name="Hensen N."/>
            <person name="Bonometti L."/>
            <person name="Westerberg I."/>
            <person name="Brannstrom I.O."/>
            <person name="Guillou S."/>
            <person name="Cros-Aarteil S."/>
            <person name="Calhoun S."/>
            <person name="Haridas S."/>
            <person name="Kuo A."/>
            <person name="Mondo S."/>
            <person name="Pangilinan J."/>
            <person name="Riley R."/>
            <person name="LaButti K."/>
            <person name="Andreopoulos B."/>
            <person name="Lipzen A."/>
            <person name="Chen C."/>
            <person name="Yan M."/>
            <person name="Daum C."/>
            <person name="Ng V."/>
            <person name="Clum A."/>
            <person name="Steindorff A."/>
            <person name="Ohm R.A."/>
            <person name="Martin F."/>
            <person name="Silar P."/>
            <person name="Natvig D.O."/>
            <person name="Lalanne C."/>
            <person name="Gautier V."/>
            <person name="Ament-Velasquez S.L."/>
            <person name="Kruys A."/>
            <person name="Hutchinson M.I."/>
            <person name="Powell A.J."/>
            <person name="Barry K."/>
            <person name="Miller A.N."/>
            <person name="Grigoriev I.V."/>
            <person name="Debuchy R."/>
            <person name="Gladieux P."/>
            <person name="Hiltunen Thoren M."/>
            <person name="Johannesson H."/>
        </authorList>
    </citation>
    <scope>NUCLEOTIDE SEQUENCE</scope>
    <source>
        <strain evidence="2">CBS 333.67</strain>
    </source>
</reference>
<feature type="signal peptide" evidence="1">
    <location>
        <begin position="1"/>
        <end position="21"/>
    </location>
</feature>
<protein>
    <submittedName>
        <fullName evidence="2">Uncharacterized protein</fullName>
    </submittedName>
</protein>
<dbReference type="EMBL" id="JAUDZG010000004">
    <property type="protein sequence ID" value="KAK3305151.1"/>
    <property type="molecule type" value="Genomic_DNA"/>
</dbReference>